<sequence length="376" mass="40816">MSSIIKEISILRKELHQSPEVSGNEQKTSKKIRSFFENLSPDEIVDDLGINGLAIVFKGKEDGPSTLFRAELDALPILENSKLPYKSKSEGVAHSCGHDGHMAILAGIGLKIASQRPKKGKVILLFQPSEETGEGAKQVLESPNFQKVKPDFSFALHNLPGYPLGQVILKKGAFTAASKGMIIELKGRTSHAAHPENAISPANAMCQLISGLQKLPEQINSFSLVTVIHAQLGEVAFGTTPGAATVMATLRTFDNAVMDTLTESAITLSKKVSTEHGLELITSFREEFQAVENDSEACDIVEDAADQLSLNKNTVPTPFRWSEDFGNLSSGTKSMLFGIGSGENHPQLHENSYDFPDELLPIGVDLFNKIIKKLNH</sequence>
<dbReference type="PANTHER" id="PTHR11014">
    <property type="entry name" value="PEPTIDASE M20 FAMILY MEMBER"/>
    <property type="match status" value="1"/>
</dbReference>
<feature type="binding site" evidence="2">
    <location>
        <position position="349"/>
    </location>
    <ligand>
        <name>Mn(2+)</name>
        <dbReference type="ChEBI" id="CHEBI:29035"/>
        <label>2</label>
    </ligand>
</feature>
<evidence type="ECO:0000256" key="2">
    <source>
        <dbReference type="PIRSR" id="PIRSR005962-1"/>
    </source>
</evidence>
<dbReference type="InterPro" id="IPR011650">
    <property type="entry name" value="Peptidase_M20_dimer"/>
</dbReference>
<feature type="domain" description="Peptidase M20 dimerisation" evidence="3">
    <location>
        <begin position="178"/>
        <end position="267"/>
    </location>
</feature>
<feature type="binding site" evidence="2">
    <location>
        <position position="131"/>
    </location>
    <ligand>
        <name>Mn(2+)</name>
        <dbReference type="ChEBI" id="CHEBI:29035"/>
        <label>2</label>
    </ligand>
</feature>
<dbReference type="OrthoDB" id="9776731at2"/>
<dbReference type="Pfam" id="PF01546">
    <property type="entry name" value="Peptidase_M20"/>
    <property type="match status" value="1"/>
</dbReference>
<feature type="binding site" evidence="2">
    <location>
        <position position="98"/>
    </location>
    <ligand>
        <name>Mn(2+)</name>
        <dbReference type="ChEBI" id="CHEBI:29035"/>
        <label>2</label>
    </ligand>
</feature>
<dbReference type="InterPro" id="IPR036264">
    <property type="entry name" value="Bact_exopeptidase_dim_dom"/>
</dbReference>
<keyword evidence="1 4" id="KW-0378">Hydrolase</keyword>
<keyword evidence="2" id="KW-0464">Manganese</keyword>
<gene>
    <name evidence="4" type="ORF">CA2015_0996</name>
</gene>
<dbReference type="RefSeq" id="WP_048640892.1">
    <property type="nucleotide sequence ID" value="NZ_CAXBGM010000088.1"/>
</dbReference>
<feature type="binding site" evidence="2">
    <location>
        <position position="96"/>
    </location>
    <ligand>
        <name>Mn(2+)</name>
        <dbReference type="ChEBI" id="CHEBI:29035"/>
        <label>2</label>
    </ligand>
</feature>
<dbReference type="GO" id="GO:0046872">
    <property type="term" value="F:metal ion binding"/>
    <property type="evidence" value="ECO:0007669"/>
    <property type="project" value="UniProtKB-KW"/>
</dbReference>
<dbReference type="PANTHER" id="PTHR11014:SF169">
    <property type="entry name" value="CLAN MH, FAMILY M20, PEPTIDASE T-LIKE METALLOPEPTIDASE"/>
    <property type="match status" value="1"/>
</dbReference>
<evidence type="ECO:0000256" key="1">
    <source>
        <dbReference type="ARBA" id="ARBA00022801"/>
    </source>
</evidence>
<name>A0A0H4PBF7_9BACT</name>
<dbReference type="SUPFAM" id="SSF55031">
    <property type="entry name" value="Bacterial exopeptidase dimerisation domain"/>
    <property type="match status" value="1"/>
</dbReference>
<dbReference type="PATRIC" id="fig|320787.5.peg.1111"/>
<comment type="cofactor">
    <cofactor evidence="2">
        <name>Mn(2+)</name>
        <dbReference type="ChEBI" id="CHEBI:29035"/>
    </cofactor>
    <text evidence="2">The Mn(2+) ion enhances activity.</text>
</comment>
<dbReference type="Pfam" id="PF07687">
    <property type="entry name" value="M20_dimer"/>
    <property type="match status" value="1"/>
</dbReference>
<dbReference type="Proteomes" id="UP000036520">
    <property type="component" value="Chromosome"/>
</dbReference>
<proteinExistence type="predicted"/>
<keyword evidence="5" id="KW-1185">Reference proteome</keyword>
<feature type="binding site" evidence="2">
    <location>
        <position position="157"/>
    </location>
    <ligand>
        <name>Mn(2+)</name>
        <dbReference type="ChEBI" id="CHEBI:29035"/>
        <label>2</label>
    </ligand>
</feature>
<dbReference type="PIRSF" id="PIRSF005962">
    <property type="entry name" value="Pept_M20D_amidohydro"/>
    <property type="match status" value="1"/>
</dbReference>
<dbReference type="NCBIfam" id="TIGR01891">
    <property type="entry name" value="amidohydrolases"/>
    <property type="match status" value="1"/>
</dbReference>
<dbReference type="SUPFAM" id="SSF53187">
    <property type="entry name" value="Zn-dependent exopeptidases"/>
    <property type="match status" value="1"/>
</dbReference>
<dbReference type="Gene3D" id="3.30.70.360">
    <property type="match status" value="1"/>
</dbReference>
<dbReference type="KEGG" id="camu:CA2015_0996"/>
<dbReference type="InterPro" id="IPR017439">
    <property type="entry name" value="Amidohydrolase"/>
</dbReference>
<dbReference type="GO" id="GO:0016787">
    <property type="term" value="F:hydrolase activity"/>
    <property type="evidence" value="ECO:0007669"/>
    <property type="project" value="UniProtKB-KW"/>
</dbReference>
<organism evidence="4 5">
    <name type="scientific">Cyclobacterium amurskyense</name>
    <dbReference type="NCBI Taxonomy" id="320787"/>
    <lineage>
        <taxon>Bacteria</taxon>
        <taxon>Pseudomonadati</taxon>
        <taxon>Bacteroidota</taxon>
        <taxon>Cytophagia</taxon>
        <taxon>Cytophagales</taxon>
        <taxon>Cyclobacteriaceae</taxon>
        <taxon>Cyclobacterium</taxon>
    </lineage>
</organism>
<dbReference type="InterPro" id="IPR002933">
    <property type="entry name" value="Peptidase_M20"/>
</dbReference>
<accession>A0A0H4PBF7</accession>
<protein>
    <submittedName>
        <fullName evidence="4">Putative hydrolase</fullName>
    </submittedName>
</protein>
<evidence type="ECO:0000259" key="3">
    <source>
        <dbReference type="Pfam" id="PF07687"/>
    </source>
</evidence>
<dbReference type="STRING" id="320787.CA2015_0996"/>
<dbReference type="AlphaFoldDB" id="A0A0H4PBF7"/>
<reference evidence="4 5" key="1">
    <citation type="submission" date="2015-07" db="EMBL/GenBank/DDBJ databases">
        <authorList>
            <person name="Kim K.M."/>
        </authorList>
    </citation>
    <scope>NUCLEOTIDE SEQUENCE [LARGE SCALE GENOMIC DNA]</scope>
    <source>
        <strain evidence="4 5">KCTC 12363</strain>
    </source>
</reference>
<dbReference type="Gene3D" id="3.40.630.10">
    <property type="entry name" value="Zn peptidases"/>
    <property type="match status" value="1"/>
</dbReference>
<keyword evidence="2" id="KW-0479">Metal-binding</keyword>
<evidence type="ECO:0000313" key="5">
    <source>
        <dbReference type="Proteomes" id="UP000036520"/>
    </source>
</evidence>
<evidence type="ECO:0000313" key="4">
    <source>
        <dbReference type="EMBL" id="AKP50450.1"/>
    </source>
</evidence>
<dbReference type="EMBL" id="CP012040">
    <property type="protein sequence ID" value="AKP50450.1"/>
    <property type="molecule type" value="Genomic_DNA"/>
</dbReference>